<dbReference type="SMART" id="SM00244">
    <property type="entry name" value="PHB"/>
    <property type="match status" value="1"/>
</dbReference>
<dbReference type="NCBIfam" id="TIGR01933">
    <property type="entry name" value="hflK"/>
    <property type="match status" value="1"/>
</dbReference>
<dbReference type="Gene3D" id="3.30.479.30">
    <property type="entry name" value="Band 7 domain"/>
    <property type="match status" value="1"/>
</dbReference>
<feature type="domain" description="Band 7" evidence="8">
    <location>
        <begin position="85"/>
        <end position="256"/>
    </location>
</feature>
<keyword evidence="5" id="KW-0472">Membrane</keyword>
<comment type="caution">
    <text evidence="9">The sequence shown here is derived from an EMBL/GenBank/DDBJ whole genome shotgun (WGS) entry which is preliminary data.</text>
</comment>
<dbReference type="SUPFAM" id="SSF117892">
    <property type="entry name" value="Band 7/SPFH domain"/>
    <property type="match status" value="1"/>
</dbReference>
<dbReference type="InterPro" id="IPR036013">
    <property type="entry name" value="Band_7/SPFH_dom_sf"/>
</dbReference>
<feature type="region of interest" description="Disordered" evidence="7">
    <location>
        <begin position="1"/>
        <end position="49"/>
    </location>
</feature>
<comment type="subunit">
    <text evidence="6">HflC and HflK may interact to form a multimeric complex.</text>
</comment>
<dbReference type="GO" id="GO:0006508">
    <property type="term" value="P:proteolysis"/>
    <property type="evidence" value="ECO:0007669"/>
    <property type="project" value="UniProtKB-KW"/>
</dbReference>
<keyword evidence="3" id="KW-0812">Transmembrane</keyword>
<dbReference type="RefSeq" id="WP_284314357.1">
    <property type="nucleotide sequence ID" value="NZ_BSPC01000048.1"/>
</dbReference>
<evidence type="ECO:0000313" key="10">
    <source>
        <dbReference type="Proteomes" id="UP001156882"/>
    </source>
</evidence>
<dbReference type="GO" id="GO:0008233">
    <property type="term" value="F:peptidase activity"/>
    <property type="evidence" value="ECO:0007669"/>
    <property type="project" value="UniProtKB-KW"/>
</dbReference>
<organism evidence="9 10">
    <name type="scientific">Labrys miyagiensis</name>
    <dbReference type="NCBI Taxonomy" id="346912"/>
    <lineage>
        <taxon>Bacteria</taxon>
        <taxon>Pseudomonadati</taxon>
        <taxon>Pseudomonadota</taxon>
        <taxon>Alphaproteobacteria</taxon>
        <taxon>Hyphomicrobiales</taxon>
        <taxon>Xanthobacteraceae</taxon>
        <taxon>Labrys</taxon>
    </lineage>
</organism>
<keyword evidence="9" id="KW-0378">Hydrolase</keyword>
<feature type="compositionally biased region" description="Gly residues" evidence="7">
    <location>
        <begin position="7"/>
        <end position="42"/>
    </location>
</feature>
<comment type="function">
    <text evidence="6">HflC and HflK could encode or regulate a protease.</text>
</comment>
<evidence type="ECO:0000256" key="4">
    <source>
        <dbReference type="ARBA" id="ARBA00022989"/>
    </source>
</evidence>
<keyword evidence="10" id="KW-1185">Reference proteome</keyword>
<evidence type="ECO:0000256" key="5">
    <source>
        <dbReference type="ARBA" id="ARBA00023136"/>
    </source>
</evidence>
<comment type="similarity">
    <text evidence="2 6">Belongs to the band 7/mec-2 family. HflK subfamily.</text>
</comment>
<evidence type="ECO:0000256" key="6">
    <source>
        <dbReference type="RuleBase" id="RU364113"/>
    </source>
</evidence>
<dbReference type="CDD" id="cd03404">
    <property type="entry name" value="SPFH_HflK"/>
    <property type="match status" value="1"/>
</dbReference>
<accession>A0ABQ6CQW4</accession>
<gene>
    <name evidence="9" type="ORF">GCM10007874_43270</name>
</gene>
<dbReference type="Proteomes" id="UP001156882">
    <property type="component" value="Unassembled WGS sequence"/>
</dbReference>
<sequence length="381" mass="40775">MPWSNQSGGGGPWGSGGGGSNGGGGRPGGGGPWGGGPSGGGTPPDLEDWLRRSKDGLRNLQGGGGFTPRNIAIGLVILVAIWLLTGFYRVQPNEVGLNLVFGDYKTLSPPGLRYNIPYPIGTVEKLTVTNVETINIGARGDSDSDNEMLTGDENIVNIGFTVQWQINPANPQDYAFNLADPRGTIRAVAESAMREAIGQRNITPILTGDRQAIEQQVQSEMQKALDSYKAGVLVRLVQLQNVDPPPQVIDAFRDVQAARADQENTINQAQVYANKVIPEAKGKASTITQAAEAYKVQTIAEASGEARRFNEVYTAYQKAPIVTRERMYLEAMTSVLSGTNKVIVDDKGQSQGVVPYLPLDQLLKRKPPVPQAPQVQQGATP</sequence>
<comment type="subcellular location">
    <subcellularLocation>
        <location evidence="1">Membrane</location>
        <topology evidence="1">Single-pass membrane protein</topology>
    </subcellularLocation>
</comment>
<dbReference type="Pfam" id="PF01145">
    <property type="entry name" value="Band_7"/>
    <property type="match status" value="1"/>
</dbReference>
<evidence type="ECO:0000256" key="3">
    <source>
        <dbReference type="ARBA" id="ARBA00022692"/>
    </source>
</evidence>
<protein>
    <recommendedName>
        <fullName evidence="6">Protein HflK</fullName>
    </recommendedName>
</protein>
<name>A0ABQ6CQW4_9HYPH</name>
<dbReference type="InterPro" id="IPR001107">
    <property type="entry name" value="Band_7"/>
</dbReference>
<dbReference type="PANTHER" id="PTHR43327:SF2">
    <property type="entry name" value="MODULATOR OF FTSH PROTEASE HFLK"/>
    <property type="match status" value="1"/>
</dbReference>
<evidence type="ECO:0000256" key="7">
    <source>
        <dbReference type="SAM" id="MobiDB-lite"/>
    </source>
</evidence>
<proteinExistence type="inferred from homology"/>
<reference evidence="10" key="1">
    <citation type="journal article" date="2019" name="Int. J. Syst. Evol. Microbiol.">
        <title>The Global Catalogue of Microorganisms (GCM) 10K type strain sequencing project: providing services to taxonomists for standard genome sequencing and annotation.</title>
        <authorList>
            <consortium name="The Broad Institute Genomics Platform"/>
            <consortium name="The Broad Institute Genome Sequencing Center for Infectious Disease"/>
            <person name="Wu L."/>
            <person name="Ma J."/>
        </authorList>
    </citation>
    <scope>NUCLEOTIDE SEQUENCE [LARGE SCALE GENOMIC DNA]</scope>
    <source>
        <strain evidence="10">NBRC 101365</strain>
    </source>
</reference>
<dbReference type="InterPro" id="IPR050710">
    <property type="entry name" value="Band7/mec-2_domain"/>
</dbReference>
<dbReference type="InterPro" id="IPR010201">
    <property type="entry name" value="HflK"/>
</dbReference>
<dbReference type="PANTHER" id="PTHR43327">
    <property type="entry name" value="STOMATIN-LIKE PROTEIN 2, MITOCHONDRIAL"/>
    <property type="match status" value="1"/>
</dbReference>
<dbReference type="EMBL" id="BSPC01000048">
    <property type="protein sequence ID" value="GLS21310.1"/>
    <property type="molecule type" value="Genomic_DNA"/>
</dbReference>
<evidence type="ECO:0000313" key="9">
    <source>
        <dbReference type="EMBL" id="GLS21310.1"/>
    </source>
</evidence>
<keyword evidence="4" id="KW-1133">Transmembrane helix</keyword>
<evidence type="ECO:0000256" key="1">
    <source>
        <dbReference type="ARBA" id="ARBA00004167"/>
    </source>
</evidence>
<evidence type="ECO:0000256" key="2">
    <source>
        <dbReference type="ARBA" id="ARBA00006971"/>
    </source>
</evidence>
<keyword evidence="9" id="KW-0645">Protease</keyword>
<evidence type="ECO:0000259" key="8">
    <source>
        <dbReference type="SMART" id="SM00244"/>
    </source>
</evidence>